<protein>
    <recommendedName>
        <fullName evidence="6">Palmitoyltransferase</fullName>
        <ecNumber evidence="6">2.3.1.225</ecNumber>
    </recommendedName>
</protein>
<evidence type="ECO:0000256" key="2">
    <source>
        <dbReference type="ARBA" id="ARBA00022448"/>
    </source>
</evidence>
<dbReference type="KEGG" id="spar:SPRG_21755"/>
<sequence length="460" mass="50546">MATTQKELGQMDLQERVSYIQSATKDKDVDGDYADAKTPGELDDGALVAGGALSLVSREALALFSQYFAIGILYGMLPGMQYSVFQNYLKMEGYQVSAYGVLVVLGWSFKVFFGMLSDCVPIMGYRRKPWMLLGWTIATVCLCIMTFSSFPDPYCDARKIPCPKKVPTGVNMTAELRKWYNFDAPDQGGKARNPAAAMATRKWCVPVPAKPIRYCSACAKNSPGLDHHCTWLNTCIGEANYEPFYLLILSGTCATLYQAVVGIVLATYWLDDVLVWHPAAHRDGLLVAIWLHNIICLVLGVAYGALTGFHTYLLYLRMGTYDFILKYGMQNRCIRMLKCQCLSPSRPLKTNVPSKTPKSPPTPAKKGDSVTPDSAADWKQSRKLGPTAGNATMAATKVSEGRRSTKISVVDELTDVPHARRSGSIKSFEHLSVHEVQMAPAPVSAAANNDDPSMESDPLE</sequence>
<dbReference type="Pfam" id="PF03092">
    <property type="entry name" value="BT1"/>
    <property type="match status" value="1"/>
</dbReference>
<dbReference type="InterPro" id="IPR001594">
    <property type="entry name" value="Palmitoyltrfase_DHHC"/>
</dbReference>
<feature type="transmembrane region" description="Helical" evidence="6">
    <location>
        <begin position="290"/>
        <end position="316"/>
    </location>
</feature>
<keyword evidence="4 6" id="KW-1133">Transmembrane helix</keyword>
<evidence type="ECO:0000256" key="6">
    <source>
        <dbReference type="RuleBase" id="RU079119"/>
    </source>
</evidence>
<evidence type="ECO:0000256" key="5">
    <source>
        <dbReference type="ARBA" id="ARBA00023136"/>
    </source>
</evidence>
<evidence type="ECO:0000259" key="8">
    <source>
        <dbReference type="Pfam" id="PF01529"/>
    </source>
</evidence>
<accession>A0A067BHX6</accession>
<gene>
    <name evidence="9" type="ORF">SPRG_21755</name>
</gene>
<dbReference type="InterPro" id="IPR039309">
    <property type="entry name" value="BT1"/>
</dbReference>
<dbReference type="PANTHER" id="PTHR31585:SF5">
    <property type="entry name" value="RNA-BINDING S4 DOMAIN-CONTAINING PROTEIN"/>
    <property type="match status" value="1"/>
</dbReference>
<keyword evidence="6" id="KW-0808">Transferase</keyword>
<dbReference type="VEuPathDB" id="FungiDB:SPRG_21755"/>
<dbReference type="RefSeq" id="XP_012211550.1">
    <property type="nucleotide sequence ID" value="XM_012356160.1"/>
</dbReference>
<evidence type="ECO:0000313" key="10">
    <source>
        <dbReference type="Proteomes" id="UP000030745"/>
    </source>
</evidence>
<comment type="domain">
    <text evidence="6">The DHHC domain is required for palmitoyltransferase activity.</text>
</comment>
<dbReference type="EC" id="2.3.1.225" evidence="6"/>
<dbReference type="OrthoDB" id="76348at2759"/>
<feature type="transmembrane region" description="Helical" evidence="6">
    <location>
        <begin position="244"/>
        <end position="270"/>
    </location>
</feature>
<keyword evidence="5 6" id="KW-0472">Membrane</keyword>
<evidence type="ECO:0000256" key="3">
    <source>
        <dbReference type="ARBA" id="ARBA00022692"/>
    </source>
</evidence>
<dbReference type="PROSITE" id="PS50216">
    <property type="entry name" value="DHHC"/>
    <property type="match status" value="1"/>
</dbReference>
<feature type="transmembrane region" description="Helical" evidence="6">
    <location>
        <begin position="98"/>
        <end position="117"/>
    </location>
</feature>
<dbReference type="GO" id="GO:0016020">
    <property type="term" value="C:membrane"/>
    <property type="evidence" value="ECO:0007669"/>
    <property type="project" value="UniProtKB-SubCell"/>
</dbReference>
<feature type="transmembrane region" description="Helical" evidence="6">
    <location>
        <begin position="129"/>
        <end position="150"/>
    </location>
</feature>
<dbReference type="AlphaFoldDB" id="A0A067BHX6"/>
<dbReference type="GO" id="GO:0019706">
    <property type="term" value="F:protein-cysteine S-palmitoyltransferase activity"/>
    <property type="evidence" value="ECO:0007669"/>
    <property type="project" value="UniProtKB-EC"/>
</dbReference>
<organism evidence="9 10">
    <name type="scientific">Saprolegnia parasitica (strain CBS 223.65)</name>
    <dbReference type="NCBI Taxonomy" id="695850"/>
    <lineage>
        <taxon>Eukaryota</taxon>
        <taxon>Sar</taxon>
        <taxon>Stramenopiles</taxon>
        <taxon>Oomycota</taxon>
        <taxon>Saprolegniomycetes</taxon>
        <taxon>Saprolegniales</taxon>
        <taxon>Saprolegniaceae</taxon>
        <taxon>Saprolegnia</taxon>
    </lineage>
</organism>
<feature type="region of interest" description="Disordered" evidence="7">
    <location>
        <begin position="346"/>
        <end position="404"/>
    </location>
</feature>
<dbReference type="PANTHER" id="PTHR31585">
    <property type="entry name" value="FOLATE-BIOPTERIN TRANSPORTER 1, CHLOROPLASTIC"/>
    <property type="match status" value="1"/>
</dbReference>
<keyword evidence="3 6" id="KW-0812">Transmembrane</keyword>
<feature type="transmembrane region" description="Helical" evidence="6">
    <location>
        <begin position="60"/>
        <end position="77"/>
    </location>
</feature>
<feature type="region of interest" description="Disordered" evidence="7">
    <location>
        <begin position="440"/>
        <end position="460"/>
    </location>
</feature>
<dbReference type="GeneID" id="24142327"/>
<keyword evidence="6" id="KW-0012">Acyltransferase</keyword>
<evidence type="ECO:0000313" key="9">
    <source>
        <dbReference type="EMBL" id="KDO17743.1"/>
    </source>
</evidence>
<proteinExistence type="inferred from homology"/>
<reference evidence="9 10" key="1">
    <citation type="journal article" date="2013" name="PLoS Genet.">
        <title>Distinctive expansion of potential virulence genes in the genome of the oomycete fish pathogen Saprolegnia parasitica.</title>
        <authorList>
            <person name="Jiang R.H."/>
            <person name="de Bruijn I."/>
            <person name="Haas B.J."/>
            <person name="Belmonte R."/>
            <person name="Lobach L."/>
            <person name="Christie J."/>
            <person name="van den Ackerveken G."/>
            <person name="Bottin A."/>
            <person name="Bulone V."/>
            <person name="Diaz-Moreno S.M."/>
            <person name="Dumas B."/>
            <person name="Fan L."/>
            <person name="Gaulin E."/>
            <person name="Govers F."/>
            <person name="Grenville-Briggs L.J."/>
            <person name="Horner N.R."/>
            <person name="Levin J.Z."/>
            <person name="Mammella M."/>
            <person name="Meijer H.J."/>
            <person name="Morris P."/>
            <person name="Nusbaum C."/>
            <person name="Oome S."/>
            <person name="Phillips A.J."/>
            <person name="van Rooyen D."/>
            <person name="Rzeszutek E."/>
            <person name="Saraiva M."/>
            <person name="Secombes C.J."/>
            <person name="Seidl M.F."/>
            <person name="Snel B."/>
            <person name="Stassen J.H."/>
            <person name="Sykes S."/>
            <person name="Tripathy S."/>
            <person name="van den Berg H."/>
            <person name="Vega-Arreguin J.C."/>
            <person name="Wawra S."/>
            <person name="Young S.K."/>
            <person name="Zeng Q."/>
            <person name="Dieguez-Uribeondo J."/>
            <person name="Russ C."/>
            <person name="Tyler B.M."/>
            <person name="van West P."/>
        </authorList>
    </citation>
    <scope>NUCLEOTIDE SEQUENCE [LARGE SCALE GENOMIC DNA]</scope>
    <source>
        <strain evidence="9 10">CBS 223.65</strain>
    </source>
</reference>
<comment type="catalytic activity">
    <reaction evidence="6">
        <text>L-cysteinyl-[protein] + hexadecanoyl-CoA = S-hexadecanoyl-L-cysteinyl-[protein] + CoA</text>
        <dbReference type="Rhea" id="RHEA:36683"/>
        <dbReference type="Rhea" id="RHEA-COMP:10131"/>
        <dbReference type="Rhea" id="RHEA-COMP:11032"/>
        <dbReference type="ChEBI" id="CHEBI:29950"/>
        <dbReference type="ChEBI" id="CHEBI:57287"/>
        <dbReference type="ChEBI" id="CHEBI:57379"/>
        <dbReference type="ChEBI" id="CHEBI:74151"/>
        <dbReference type="EC" id="2.3.1.225"/>
    </reaction>
</comment>
<evidence type="ECO:0000256" key="4">
    <source>
        <dbReference type="ARBA" id="ARBA00022989"/>
    </source>
</evidence>
<name>A0A067BHX6_SAPPC</name>
<dbReference type="STRING" id="695850.A0A067BHX6"/>
<evidence type="ECO:0000256" key="7">
    <source>
        <dbReference type="SAM" id="MobiDB-lite"/>
    </source>
</evidence>
<keyword evidence="10" id="KW-1185">Reference proteome</keyword>
<feature type="domain" description="Palmitoyltransferase DHHC" evidence="8">
    <location>
        <begin position="212"/>
        <end position="324"/>
    </location>
</feature>
<keyword evidence="2" id="KW-0813">Transport</keyword>
<evidence type="ECO:0000256" key="1">
    <source>
        <dbReference type="ARBA" id="ARBA00004141"/>
    </source>
</evidence>
<comment type="subcellular location">
    <subcellularLocation>
        <location evidence="1">Membrane</location>
        <topology evidence="1">Multi-pass membrane protein</topology>
    </subcellularLocation>
</comment>
<dbReference type="Pfam" id="PF01529">
    <property type="entry name" value="DHHC"/>
    <property type="match status" value="1"/>
</dbReference>
<dbReference type="Proteomes" id="UP000030745">
    <property type="component" value="Unassembled WGS sequence"/>
</dbReference>
<comment type="similarity">
    <text evidence="6">Belongs to the DHHC palmitoyltransferase family.</text>
</comment>
<dbReference type="EMBL" id="KK583577">
    <property type="protein sequence ID" value="KDO17743.1"/>
    <property type="molecule type" value="Genomic_DNA"/>
</dbReference>